<reference evidence="8" key="1">
    <citation type="submission" date="2022-11" db="EMBL/GenBank/DDBJ databases">
        <authorList>
            <person name="Petersen C."/>
        </authorList>
    </citation>
    <scope>NUCLEOTIDE SEQUENCE</scope>
    <source>
        <strain evidence="8">IBT 19713</strain>
    </source>
</reference>
<dbReference type="SUPFAM" id="SSF51569">
    <property type="entry name" value="Aldolase"/>
    <property type="match status" value="1"/>
</dbReference>
<dbReference type="AlphaFoldDB" id="A0A9W9P888"/>
<dbReference type="PROSITE" id="PS50991">
    <property type="entry name" value="PYR_CT"/>
    <property type="match status" value="1"/>
</dbReference>
<dbReference type="PANTHER" id="PTHR42738:SF17">
    <property type="entry name" value="HYDROXYMETHYLGLUTARYL-COA LYASE"/>
    <property type="match status" value="1"/>
</dbReference>
<dbReference type="InterPro" id="IPR000891">
    <property type="entry name" value="PYR_CT"/>
</dbReference>
<sequence>MMLGASESVRIVEVGPRDGLQNIREHIPTSTKLELIQRLEDAGLTAIELTSLVSSKAIPQLADAQDVLGSPQIQRALQNPLLRLPVLVPNVRGLQTAIRNNVKEVAVFVSATEGFSKANINCSVETGLSRAREVISLACRYNIAVRGYVSCIFEDPYEGPTDSAAVLRCIKSLLDAGCYEVSLGDTTGIGRPTDVQRLLDYLVGNGVPLKKLAGHFHDTRGQAAANAWEAYRRGIRVFDSSVGGLGGCPFAPGAKGNVATEDLVHMFHSAGIETGVDLPRLIETAQWISHKLGKSYSGRVDTALAIKKAKASCDQRKTPRISDYGTEGRWLYHANLSFKMSPFRWSLQYQGGVGLEESRSGCLDIRRKSRNF</sequence>
<dbReference type="EMBL" id="JAPQKS010000003">
    <property type="protein sequence ID" value="KAJ5239718.1"/>
    <property type="molecule type" value="Genomic_DNA"/>
</dbReference>
<reference evidence="8" key="2">
    <citation type="journal article" date="2023" name="IMA Fungus">
        <title>Comparative genomic study of the Penicillium genus elucidates a diverse pangenome and 15 lateral gene transfer events.</title>
        <authorList>
            <person name="Petersen C."/>
            <person name="Sorensen T."/>
            <person name="Nielsen M.R."/>
            <person name="Sondergaard T.E."/>
            <person name="Sorensen J.L."/>
            <person name="Fitzpatrick D.A."/>
            <person name="Frisvad J.C."/>
            <person name="Nielsen K.L."/>
        </authorList>
    </citation>
    <scope>NUCLEOTIDE SEQUENCE</scope>
    <source>
        <strain evidence="8">IBT 19713</strain>
    </source>
</reference>
<evidence type="ECO:0000256" key="4">
    <source>
        <dbReference type="ARBA" id="ARBA00022723"/>
    </source>
</evidence>
<evidence type="ECO:0000256" key="3">
    <source>
        <dbReference type="ARBA" id="ARBA00012910"/>
    </source>
</evidence>
<keyword evidence="9" id="KW-1185">Reference proteome</keyword>
<dbReference type="PANTHER" id="PTHR42738">
    <property type="entry name" value="HYDROXYMETHYLGLUTARYL-COA LYASE"/>
    <property type="match status" value="1"/>
</dbReference>
<comment type="pathway">
    <text evidence="1">Metabolic intermediate metabolism; (S)-3-hydroxy-3-methylglutaryl-CoA degradation; acetoacetate from (S)-3-hydroxy-3-methylglutaryl-CoA: step 1/1.</text>
</comment>
<evidence type="ECO:0000256" key="2">
    <source>
        <dbReference type="ARBA" id="ARBA00009405"/>
    </source>
</evidence>
<dbReference type="Proteomes" id="UP001150941">
    <property type="component" value="Unassembled WGS sequence"/>
</dbReference>
<dbReference type="EC" id="4.1.3.4" evidence="3"/>
<dbReference type="OrthoDB" id="10253869at2759"/>
<dbReference type="FunFam" id="3.20.20.70:FF:000071">
    <property type="entry name" value="Hydroxymethylglutaryl-CoA lyase"/>
    <property type="match status" value="1"/>
</dbReference>
<dbReference type="CDD" id="cd07938">
    <property type="entry name" value="DRE_TIM_HMGL"/>
    <property type="match status" value="1"/>
</dbReference>
<comment type="caution">
    <text evidence="8">The sequence shown here is derived from an EMBL/GenBank/DDBJ whole genome shotgun (WGS) entry which is preliminary data.</text>
</comment>
<comment type="similarity">
    <text evidence="2">Belongs to the HMG-CoA lyase family.</text>
</comment>
<comment type="catalytic activity">
    <reaction evidence="6">
        <text>(3S)-3-hydroxy-3-methylglutaryl-CoA = acetoacetate + acetyl-CoA</text>
        <dbReference type="Rhea" id="RHEA:24404"/>
        <dbReference type="ChEBI" id="CHEBI:13705"/>
        <dbReference type="ChEBI" id="CHEBI:43074"/>
        <dbReference type="ChEBI" id="CHEBI:57288"/>
        <dbReference type="EC" id="4.1.3.4"/>
    </reaction>
</comment>
<dbReference type="RefSeq" id="XP_058332637.1">
    <property type="nucleotide sequence ID" value="XM_058473634.1"/>
</dbReference>
<evidence type="ECO:0000313" key="8">
    <source>
        <dbReference type="EMBL" id="KAJ5239718.1"/>
    </source>
</evidence>
<dbReference type="GeneID" id="83200937"/>
<accession>A0A9W9P888</accession>
<evidence type="ECO:0000256" key="5">
    <source>
        <dbReference type="ARBA" id="ARBA00023239"/>
    </source>
</evidence>
<dbReference type="GO" id="GO:0046951">
    <property type="term" value="P:ketone body biosynthetic process"/>
    <property type="evidence" value="ECO:0007669"/>
    <property type="project" value="TreeGrafter"/>
</dbReference>
<evidence type="ECO:0000313" key="9">
    <source>
        <dbReference type="Proteomes" id="UP001150941"/>
    </source>
</evidence>
<dbReference type="InterPro" id="IPR043594">
    <property type="entry name" value="HMGL"/>
</dbReference>
<evidence type="ECO:0000259" key="7">
    <source>
        <dbReference type="PROSITE" id="PS50991"/>
    </source>
</evidence>
<keyword evidence="5" id="KW-0456">Lyase</keyword>
<dbReference type="Pfam" id="PF00682">
    <property type="entry name" value="HMGL-like"/>
    <property type="match status" value="1"/>
</dbReference>
<name>A0A9W9P888_9EURO</name>
<dbReference type="GO" id="GO:0006552">
    <property type="term" value="P:L-leucine catabolic process"/>
    <property type="evidence" value="ECO:0007669"/>
    <property type="project" value="TreeGrafter"/>
</dbReference>
<dbReference type="InterPro" id="IPR013785">
    <property type="entry name" value="Aldolase_TIM"/>
</dbReference>
<protein>
    <recommendedName>
        <fullName evidence="3">hydroxymethylglutaryl-CoA lyase</fullName>
        <ecNumber evidence="3">4.1.3.4</ecNumber>
    </recommendedName>
</protein>
<evidence type="ECO:0000256" key="6">
    <source>
        <dbReference type="ARBA" id="ARBA00049877"/>
    </source>
</evidence>
<dbReference type="NCBIfam" id="NF004283">
    <property type="entry name" value="PRK05692.1"/>
    <property type="match status" value="1"/>
</dbReference>
<dbReference type="Gene3D" id="3.20.20.70">
    <property type="entry name" value="Aldolase class I"/>
    <property type="match status" value="1"/>
</dbReference>
<dbReference type="GO" id="GO:0046872">
    <property type="term" value="F:metal ion binding"/>
    <property type="evidence" value="ECO:0007669"/>
    <property type="project" value="UniProtKB-KW"/>
</dbReference>
<evidence type="ECO:0000256" key="1">
    <source>
        <dbReference type="ARBA" id="ARBA00005143"/>
    </source>
</evidence>
<dbReference type="GO" id="GO:0004419">
    <property type="term" value="F:hydroxymethylglutaryl-CoA lyase activity"/>
    <property type="evidence" value="ECO:0007669"/>
    <property type="project" value="UniProtKB-EC"/>
</dbReference>
<feature type="domain" description="Pyruvate carboxyltransferase" evidence="7">
    <location>
        <begin position="9"/>
        <end position="282"/>
    </location>
</feature>
<proteinExistence type="inferred from homology"/>
<gene>
    <name evidence="8" type="ORF">N7468_004337</name>
</gene>
<keyword evidence="4" id="KW-0479">Metal-binding</keyword>
<organism evidence="8 9">
    <name type="scientific">Penicillium chermesinum</name>
    <dbReference type="NCBI Taxonomy" id="63820"/>
    <lineage>
        <taxon>Eukaryota</taxon>
        <taxon>Fungi</taxon>
        <taxon>Dikarya</taxon>
        <taxon>Ascomycota</taxon>
        <taxon>Pezizomycotina</taxon>
        <taxon>Eurotiomycetes</taxon>
        <taxon>Eurotiomycetidae</taxon>
        <taxon>Eurotiales</taxon>
        <taxon>Aspergillaceae</taxon>
        <taxon>Penicillium</taxon>
    </lineage>
</organism>